<dbReference type="SUPFAM" id="SSF50331">
    <property type="entry name" value="MOP-like"/>
    <property type="match status" value="1"/>
</dbReference>
<proteinExistence type="predicted"/>
<dbReference type="EMBL" id="CAFAAI010000039">
    <property type="protein sequence ID" value="CAB4790105.1"/>
    <property type="molecule type" value="Genomic_DNA"/>
</dbReference>
<dbReference type="Gene3D" id="2.40.50.140">
    <property type="entry name" value="Nucleic acid-binding proteins"/>
    <property type="match status" value="1"/>
</dbReference>
<organism evidence="2">
    <name type="scientific">freshwater metagenome</name>
    <dbReference type="NCBI Taxonomy" id="449393"/>
    <lineage>
        <taxon>unclassified sequences</taxon>
        <taxon>metagenomes</taxon>
        <taxon>ecological metagenomes</taxon>
    </lineage>
</organism>
<gene>
    <name evidence="2" type="ORF">UFOPK2992_00358</name>
</gene>
<evidence type="ECO:0000313" key="2">
    <source>
        <dbReference type="EMBL" id="CAB4790105.1"/>
    </source>
</evidence>
<dbReference type="Pfam" id="PF08402">
    <property type="entry name" value="TOBE_2"/>
    <property type="match status" value="1"/>
</dbReference>
<sequence>MRSDGFVSVARDDPTGFTGVVELVEFLGSAYEYEIKVAGHTLVMVHPEYLGARGDQVTVSIKPDGATAFAVAADDQVMV</sequence>
<feature type="domain" description="Transport-associated OB type 2" evidence="1">
    <location>
        <begin position="8"/>
        <end position="69"/>
    </location>
</feature>
<reference evidence="2" key="1">
    <citation type="submission" date="2020-05" db="EMBL/GenBank/DDBJ databases">
        <authorList>
            <person name="Chiriac C."/>
            <person name="Salcher M."/>
            <person name="Ghai R."/>
            <person name="Kavagutti S V."/>
        </authorList>
    </citation>
    <scope>NUCLEOTIDE SEQUENCE</scope>
</reference>
<dbReference type="GO" id="GO:0043190">
    <property type="term" value="C:ATP-binding cassette (ABC) transporter complex"/>
    <property type="evidence" value="ECO:0007669"/>
    <property type="project" value="InterPro"/>
</dbReference>
<evidence type="ECO:0000259" key="1">
    <source>
        <dbReference type="Pfam" id="PF08402"/>
    </source>
</evidence>
<dbReference type="GO" id="GO:0005524">
    <property type="term" value="F:ATP binding"/>
    <property type="evidence" value="ECO:0007669"/>
    <property type="project" value="InterPro"/>
</dbReference>
<dbReference type="InterPro" id="IPR013611">
    <property type="entry name" value="Transp-assoc_OB_typ2"/>
</dbReference>
<dbReference type="GO" id="GO:0022857">
    <property type="term" value="F:transmembrane transporter activity"/>
    <property type="evidence" value="ECO:0007669"/>
    <property type="project" value="InterPro"/>
</dbReference>
<dbReference type="InterPro" id="IPR008995">
    <property type="entry name" value="Mo/tungstate-bd_C_term_dom"/>
</dbReference>
<dbReference type="AlphaFoldDB" id="A0A6J6X246"/>
<protein>
    <submittedName>
        <fullName evidence="2">Unannotated protein</fullName>
    </submittedName>
</protein>
<dbReference type="InterPro" id="IPR012340">
    <property type="entry name" value="NA-bd_OB-fold"/>
</dbReference>
<accession>A0A6J6X246</accession>
<name>A0A6J6X246_9ZZZZ</name>